<name>A0AA42HSL2_9BURK</name>
<protein>
    <submittedName>
        <fullName evidence="1">Uncharacterized protein</fullName>
    </submittedName>
</protein>
<organism evidence="1 2">
    <name type="scientific">Comamonas aquatica</name>
    <dbReference type="NCBI Taxonomy" id="225991"/>
    <lineage>
        <taxon>Bacteria</taxon>
        <taxon>Pseudomonadati</taxon>
        <taxon>Pseudomonadota</taxon>
        <taxon>Betaproteobacteria</taxon>
        <taxon>Burkholderiales</taxon>
        <taxon>Comamonadaceae</taxon>
        <taxon>Comamonas</taxon>
    </lineage>
</organism>
<dbReference type="Proteomes" id="UP001158297">
    <property type="component" value="Unassembled WGS sequence"/>
</dbReference>
<comment type="caution">
    <text evidence="1">The sequence shown here is derived from an EMBL/GenBank/DDBJ whole genome shotgun (WGS) entry which is preliminary data.</text>
</comment>
<sequence length="149" mass="16381">MKASKEATAKRNLELLVSEGICYDSKDGISYFTTNTPDKYDFWPTTGAWFNKTAKQRGQGLESVIRAMKDGCMEPAKQAPKKHDKPAHGEVYVLKVNLNINGNFTCVSSKRFTVTDASVADVREKALADVTAAMDRELQRAKGRSACAA</sequence>
<reference evidence="1" key="1">
    <citation type="submission" date="2022-09" db="EMBL/GenBank/DDBJ databases">
        <title>Intensive care unit water sources are persistently colonized with multi-drug resistant bacteria and are the site of extensive horizontal gene transfer of antibiotic resistance genes.</title>
        <authorList>
            <person name="Diorio-Toth L."/>
        </authorList>
    </citation>
    <scope>NUCLEOTIDE SEQUENCE</scope>
    <source>
        <strain evidence="1">GD04130</strain>
    </source>
</reference>
<dbReference type="RefSeq" id="WP_279860122.1">
    <property type="nucleotide sequence ID" value="NZ_JAODZU010000010.1"/>
</dbReference>
<evidence type="ECO:0000313" key="2">
    <source>
        <dbReference type="Proteomes" id="UP001158297"/>
    </source>
</evidence>
<gene>
    <name evidence="1" type="ORF">N7330_10340</name>
</gene>
<dbReference type="AlphaFoldDB" id="A0AA42HSL2"/>
<dbReference type="EMBL" id="JAODZU010000010">
    <property type="protein sequence ID" value="MDH0363443.1"/>
    <property type="molecule type" value="Genomic_DNA"/>
</dbReference>
<proteinExistence type="predicted"/>
<evidence type="ECO:0000313" key="1">
    <source>
        <dbReference type="EMBL" id="MDH0363443.1"/>
    </source>
</evidence>
<accession>A0AA42HSL2</accession>